<dbReference type="AlphaFoldDB" id="A0AAN6GEP9"/>
<comment type="caution">
    <text evidence="1">The sequence shown here is derived from an EMBL/GenBank/DDBJ whole genome shotgun (WGS) entry which is preliminary data.</text>
</comment>
<gene>
    <name evidence="1" type="ORF">OC842_004290</name>
</gene>
<dbReference type="Proteomes" id="UP001176521">
    <property type="component" value="Unassembled WGS sequence"/>
</dbReference>
<sequence length="227" mass="25211">MDLRQVLVDLRGDTSLALASFKVYTCTTKNESMVWCTDVSAERSYPAHPCLTAVRVVASLEHFKADRQVLVHGLIHGTAPPFTLDVIVQADDGHTVKLSGETSYPAKKYDFGDVKQMSTQNIGQKKINFYRARVPLQLCKDEHHSRSIKLKLKWAGPTPSISSDFELQIESSVMIFPGCILWILRSMYRFGQTSPLQPQAGRLTLSVTSSDNVLSVSWPSRDAGQPG</sequence>
<name>A0AAN6GEP9_9BASI</name>
<dbReference type="EMBL" id="JAPDMQ010000247">
    <property type="protein sequence ID" value="KAK0529302.1"/>
    <property type="molecule type" value="Genomic_DNA"/>
</dbReference>
<proteinExistence type="predicted"/>
<reference evidence="1" key="1">
    <citation type="journal article" date="2023" name="PhytoFront">
        <title>Draft Genome Resources of Seven Strains of Tilletia horrida, Causal Agent of Kernel Smut of Rice.</title>
        <authorList>
            <person name="Khanal S."/>
            <person name="Antony Babu S."/>
            <person name="Zhou X.G."/>
        </authorList>
    </citation>
    <scope>NUCLEOTIDE SEQUENCE</scope>
    <source>
        <strain evidence="1">TX3</strain>
    </source>
</reference>
<keyword evidence="2" id="KW-1185">Reference proteome</keyword>
<protein>
    <submittedName>
        <fullName evidence="1">Uncharacterized protein</fullName>
    </submittedName>
</protein>
<evidence type="ECO:0000313" key="2">
    <source>
        <dbReference type="Proteomes" id="UP001176521"/>
    </source>
</evidence>
<organism evidence="1 2">
    <name type="scientific">Tilletia horrida</name>
    <dbReference type="NCBI Taxonomy" id="155126"/>
    <lineage>
        <taxon>Eukaryota</taxon>
        <taxon>Fungi</taxon>
        <taxon>Dikarya</taxon>
        <taxon>Basidiomycota</taxon>
        <taxon>Ustilaginomycotina</taxon>
        <taxon>Exobasidiomycetes</taxon>
        <taxon>Tilletiales</taxon>
        <taxon>Tilletiaceae</taxon>
        <taxon>Tilletia</taxon>
    </lineage>
</organism>
<evidence type="ECO:0000313" key="1">
    <source>
        <dbReference type="EMBL" id="KAK0529302.1"/>
    </source>
</evidence>
<accession>A0AAN6GEP9</accession>